<evidence type="ECO:0000256" key="6">
    <source>
        <dbReference type="RuleBase" id="RU362028"/>
    </source>
</evidence>
<dbReference type="SUPFAM" id="SSF55174">
    <property type="entry name" value="Alpha-L RNA-binding motif"/>
    <property type="match status" value="1"/>
</dbReference>
<dbReference type="InterPro" id="IPR006145">
    <property type="entry name" value="PsdUridine_synth_RsuA/RluA"/>
</dbReference>
<dbReference type="GO" id="GO:0160140">
    <property type="term" value="F:23S rRNA pseudouridine(1911/1915/1917) synthase activity"/>
    <property type="evidence" value="ECO:0007669"/>
    <property type="project" value="UniProtKB-EC"/>
</dbReference>
<dbReference type="CDD" id="cd02869">
    <property type="entry name" value="PseudoU_synth_RluA_like"/>
    <property type="match status" value="1"/>
</dbReference>
<dbReference type="AlphaFoldDB" id="A0A369T9E5"/>
<dbReference type="RefSeq" id="WP_114582195.1">
    <property type="nucleotide sequence ID" value="NZ_QPMH01000008.1"/>
</dbReference>
<gene>
    <name evidence="8" type="ORF">DRB17_10730</name>
</gene>
<feature type="domain" description="RNA-binding S4" evidence="7">
    <location>
        <begin position="20"/>
        <end position="78"/>
    </location>
</feature>
<evidence type="ECO:0000259" key="7">
    <source>
        <dbReference type="SMART" id="SM00363"/>
    </source>
</evidence>
<evidence type="ECO:0000256" key="5">
    <source>
        <dbReference type="PROSITE-ProRule" id="PRU00182"/>
    </source>
</evidence>
<evidence type="ECO:0000256" key="2">
    <source>
        <dbReference type="ARBA" id="ARBA00023235"/>
    </source>
</evidence>
<name>A0A369T9E5_9PROT</name>
<dbReference type="PANTHER" id="PTHR21600:SF44">
    <property type="entry name" value="RIBOSOMAL LARGE SUBUNIT PSEUDOURIDINE SYNTHASE D"/>
    <property type="match status" value="1"/>
</dbReference>
<dbReference type="InterPro" id="IPR036986">
    <property type="entry name" value="S4_RNA-bd_sf"/>
</dbReference>
<dbReference type="EC" id="5.4.99.-" evidence="6"/>
<dbReference type="Gene3D" id="3.30.2350.10">
    <property type="entry name" value="Pseudouridine synthase"/>
    <property type="match status" value="1"/>
</dbReference>
<dbReference type="CDD" id="cd00165">
    <property type="entry name" value="S4"/>
    <property type="match status" value="1"/>
</dbReference>
<dbReference type="Pfam" id="PF01479">
    <property type="entry name" value="S4"/>
    <property type="match status" value="1"/>
</dbReference>
<evidence type="ECO:0000256" key="1">
    <source>
        <dbReference type="ARBA" id="ARBA00010876"/>
    </source>
</evidence>
<dbReference type="NCBIfam" id="TIGR00005">
    <property type="entry name" value="rluA_subfam"/>
    <property type="match status" value="1"/>
</dbReference>
<dbReference type="GO" id="GO:0000455">
    <property type="term" value="P:enzyme-directed rRNA pseudouridine synthesis"/>
    <property type="evidence" value="ECO:0007669"/>
    <property type="project" value="TreeGrafter"/>
</dbReference>
<dbReference type="InterPro" id="IPR006224">
    <property type="entry name" value="PsdUridine_synth_RluA-like_CS"/>
</dbReference>
<organism evidence="8 9">
    <name type="scientific">Ferruginivarius sediminum</name>
    <dbReference type="NCBI Taxonomy" id="2661937"/>
    <lineage>
        <taxon>Bacteria</taxon>
        <taxon>Pseudomonadati</taxon>
        <taxon>Pseudomonadota</taxon>
        <taxon>Alphaproteobacteria</taxon>
        <taxon>Rhodospirillales</taxon>
        <taxon>Rhodospirillaceae</taxon>
        <taxon>Ferruginivarius</taxon>
    </lineage>
</organism>
<sequence>MDAADPRRIEITAPPSRAGERIDRTLAAALPELSRSRLKALIEAGCLTSDGETIAEASYRVKAGQVFVLDVPPPAPARPQAQAMDLAVVYEDEAVIVVDKPAGLVVHPAPGNPDRTLVNALIAHCGDSLLGIGGERRPGIVHRLDKDTSGLLVAAKTETAHAELVRQFSAREIERVYKAVVWGVPAPTQGELSGNIGRSPHNRKKMAVLAHGGRPAVTRYKVERALANGNAALVGCRLLTGRTHQIRVHLAEAGHPLIGDPLYGRAHGKRLRQLGKRARDAVRAFDRQALHAATLGFRHPVTGAPCRFESRLPTDLARLIEALSNTP</sequence>
<evidence type="ECO:0000313" key="8">
    <source>
        <dbReference type="EMBL" id="RDD61951.1"/>
    </source>
</evidence>
<keyword evidence="5" id="KW-0694">RNA-binding</keyword>
<keyword evidence="9" id="KW-1185">Reference proteome</keyword>
<dbReference type="Pfam" id="PF00849">
    <property type="entry name" value="PseudoU_synth_2"/>
    <property type="match status" value="1"/>
</dbReference>
<dbReference type="SMART" id="SM00363">
    <property type="entry name" value="S4"/>
    <property type="match status" value="1"/>
</dbReference>
<accession>A0A369T9E5</accession>
<dbReference type="Gene3D" id="3.10.290.10">
    <property type="entry name" value="RNA-binding S4 domain"/>
    <property type="match status" value="1"/>
</dbReference>
<dbReference type="InterPro" id="IPR002942">
    <property type="entry name" value="S4_RNA-bd"/>
</dbReference>
<protein>
    <recommendedName>
        <fullName evidence="6">Pseudouridine synthase</fullName>
        <ecNumber evidence="6">5.4.99.-</ecNumber>
    </recommendedName>
</protein>
<comment type="similarity">
    <text evidence="1 6">Belongs to the pseudouridine synthase RluA family.</text>
</comment>
<dbReference type="PANTHER" id="PTHR21600">
    <property type="entry name" value="MITOCHONDRIAL RNA PSEUDOURIDINE SYNTHASE"/>
    <property type="match status" value="1"/>
</dbReference>
<dbReference type="EMBL" id="QPMH01000008">
    <property type="protein sequence ID" value="RDD61951.1"/>
    <property type="molecule type" value="Genomic_DNA"/>
</dbReference>
<dbReference type="InterPro" id="IPR006225">
    <property type="entry name" value="PsdUridine_synth_RluC/D"/>
</dbReference>
<keyword evidence="2 6" id="KW-0413">Isomerase</keyword>
<comment type="caution">
    <text evidence="8">The sequence shown here is derived from an EMBL/GenBank/DDBJ whole genome shotgun (WGS) entry which is preliminary data.</text>
</comment>
<dbReference type="InterPro" id="IPR050188">
    <property type="entry name" value="RluA_PseudoU_synthase"/>
</dbReference>
<feature type="active site" evidence="4">
    <location>
        <position position="145"/>
    </location>
</feature>
<dbReference type="Proteomes" id="UP000253941">
    <property type="component" value="Unassembled WGS sequence"/>
</dbReference>
<comment type="catalytic activity">
    <reaction evidence="3">
        <text>uridine(1911/1915/1917) in 23S rRNA = pseudouridine(1911/1915/1917) in 23S rRNA</text>
        <dbReference type="Rhea" id="RHEA:42524"/>
        <dbReference type="Rhea" id="RHEA-COMP:10097"/>
        <dbReference type="Rhea" id="RHEA-COMP:10098"/>
        <dbReference type="ChEBI" id="CHEBI:65314"/>
        <dbReference type="ChEBI" id="CHEBI:65315"/>
        <dbReference type="EC" id="5.4.99.23"/>
    </reaction>
</comment>
<dbReference type="SUPFAM" id="SSF55120">
    <property type="entry name" value="Pseudouridine synthase"/>
    <property type="match status" value="1"/>
</dbReference>
<evidence type="ECO:0000256" key="3">
    <source>
        <dbReference type="ARBA" id="ARBA00036882"/>
    </source>
</evidence>
<dbReference type="PROSITE" id="PS50889">
    <property type="entry name" value="S4"/>
    <property type="match status" value="1"/>
</dbReference>
<dbReference type="PROSITE" id="PS01129">
    <property type="entry name" value="PSI_RLU"/>
    <property type="match status" value="1"/>
</dbReference>
<comment type="function">
    <text evidence="6">Responsible for synthesis of pseudouridine from uracil.</text>
</comment>
<proteinExistence type="inferred from homology"/>
<evidence type="ECO:0000256" key="4">
    <source>
        <dbReference type="PIRSR" id="PIRSR606225-1"/>
    </source>
</evidence>
<comment type="catalytic activity">
    <reaction evidence="6">
        <text>a uridine in RNA = a pseudouridine in RNA</text>
        <dbReference type="Rhea" id="RHEA:48348"/>
        <dbReference type="Rhea" id="RHEA-COMP:12068"/>
        <dbReference type="Rhea" id="RHEA-COMP:12069"/>
        <dbReference type="ChEBI" id="CHEBI:65314"/>
        <dbReference type="ChEBI" id="CHEBI:65315"/>
    </reaction>
</comment>
<dbReference type="InterPro" id="IPR020103">
    <property type="entry name" value="PsdUridine_synth_cat_dom_sf"/>
</dbReference>
<evidence type="ECO:0000313" key="9">
    <source>
        <dbReference type="Proteomes" id="UP000253941"/>
    </source>
</evidence>
<dbReference type="GO" id="GO:0003723">
    <property type="term" value="F:RNA binding"/>
    <property type="evidence" value="ECO:0007669"/>
    <property type="project" value="UniProtKB-KW"/>
</dbReference>
<reference evidence="8 9" key="1">
    <citation type="submission" date="2018-07" db="EMBL/GenBank/DDBJ databases">
        <title>Venubactetium sediminum gen. nov., sp. nov., isolated from a marine solar saltern.</title>
        <authorList>
            <person name="Wang S."/>
        </authorList>
    </citation>
    <scope>NUCLEOTIDE SEQUENCE [LARGE SCALE GENOMIC DNA]</scope>
    <source>
        <strain evidence="8 9">WD2A32</strain>
    </source>
</reference>